<dbReference type="SUPFAM" id="SSF56935">
    <property type="entry name" value="Porins"/>
    <property type="match status" value="1"/>
</dbReference>
<evidence type="ECO:0000259" key="2">
    <source>
        <dbReference type="Pfam" id="PF19572"/>
    </source>
</evidence>
<dbReference type="Pfam" id="PF19572">
    <property type="entry name" value="PorV"/>
    <property type="match status" value="1"/>
</dbReference>
<dbReference type="NCBIfam" id="NF033710">
    <property type="entry name" value="T9SS_OM_PorV"/>
    <property type="match status" value="1"/>
</dbReference>
<dbReference type="NCBIfam" id="NF033709">
    <property type="entry name" value="PorV_fam"/>
    <property type="match status" value="1"/>
</dbReference>
<feature type="chain" id="PRO_5030979992" description="Type IX secretion system protein PorV domain-containing protein" evidence="1">
    <location>
        <begin position="21"/>
        <end position="364"/>
    </location>
</feature>
<evidence type="ECO:0000313" key="3">
    <source>
        <dbReference type="EMBL" id="MBB3186206.1"/>
    </source>
</evidence>
<organism evidence="3 4">
    <name type="scientific">Microbacter margulisiae</name>
    <dbReference type="NCBI Taxonomy" id="1350067"/>
    <lineage>
        <taxon>Bacteria</taxon>
        <taxon>Pseudomonadati</taxon>
        <taxon>Bacteroidota</taxon>
        <taxon>Bacteroidia</taxon>
        <taxon>Bacteroidales</taxon>
        <taxon>Porphyromonadaceae</taxon>
        <taxon>Microbacter</taxon>
    </lineage>
</organism>
<dbReference type="AlphaFoldDB" id="A0A7W5DNP4"/>
<evidence type="ECO:0000256" key="1">
    <source>
        <dbReference type="SAM" id="SignalP"/>
    </source>
</evidence>
<name>A0A7W5DNP4_9PORP</name>
<proteinExistence type="predicted"/>
<feature type="signal peptide" evidence="1">
    <location>
        <begin position="1"/>
        <end position="20"/>
    </location>
</feature>
<dbReference type="InterPro" id="IPR047799">
    <property type="entry name" value="T9SS_OM_PorV"/>
</dbReference>
<gene>
    <name evidence="3" type="ORF">FHX64_000369</name>
</gene>
<protein>
    <recommendedName>
        <fullName evidence="2">Type IX secretion system protein PorV domain-containing protein</fullName>
    </recommendedName>
</protein>
<sequence length="364" mass="40076">MKKIKCSLLFIFFTTSIIWAQSTVDNSLNPLITGVPSLSIAPDARGGGMGDLGAATSPDVNSQYWNPAKYAFMESGAGLSLSYTPWLRKLVSDMSLSYFAGYYKIGDQQAISASLRYFSLGSVDLTDANGNPLNSINPAEYSIDAAYSRQLSEKWSAAVALRFIYSDLSGGQIQDMYPGSAFAADVATYYHTTMQAANGDAHFGFGADISNIGSKISYDKGNTSLFLPTNLRLGVSYEYPLDDYNTISINADINKLLVQAQDTMTQQEYSQISPISSIFKSFSDPNFIQRIQASVGAEYAYNKQFFVRGGYFYESQFNGNRKYFTLGAGFMLNVFRLDVAYLIATSQSNPLDQTLRFSLAFNLE</sequence>
<keyword evidence="1" id="KW-0732">Signal</keyword>
<dbReference type="Proteomes" id="UP000544222">
    <property type="component" value="Unassembled WGS sequence"/>
</dbReference>
<feature type="domain" description="Type IX secretion system protein PorV" evidence="2">
    <location>
        <begin position="29"/>
        <end position="260"/>
    </location>
</feature>
<accession>A0A7W5DNP4</accession>
<dbReference type="InterPro" id="IPR045741">
    <property type="entry name" value="PorV"/>
</dbReference>
<comment type="caution">
    <text evidence="3">The sequence shown here is derived from an EMBL/GenBank/DDBJ whole genome shotgun (WGS) entry which is preliminary data.</text>
</comment>
<dbReference type="Gene3D" id="2.40.160.60">
    <property type="entry name" value="Outer membrane protein transport protein (OMPP1/FadL/TodX)"/>
    <property type="match status" value="1"/>
</dbReference>
<dbReference type="EMBL" id="JACHYB010000001">
    <property type="protein sequence ID" value="MBB3186206.1"/>
    <property type="molecule type" value="Genomic_DNA"/>
</dbReference>
<reference evidence="3 4" key="1">
    <citation type="submission" date="2020-08" db="EMBL/GenBank/DDBJ databases">
        <title>Genomic Encyclopedia of Type Strains, Phase IV (KMG-IV): sequencing the most valuable type-strain genomes for metagenomic binning, comparative biology and taxonomic classification.</title>
        <authorList>
            <person name="Goeker M."/>
        </authorList>
    </citation>
    <scope>NUCLEOTIDE SEQUENCE [LARGE SCALE GENOMIC DNA]</scope>
    <source>
        <strain evidence="3 4">DSM 27471</strain>
    </source>
</reference>
<dbReference type="RefSeq" id="WP_183412136.1">
    <property type="nucleotide sequence ID" value="NZ_JACHYB010000001.1"/>
</dbReference>
<keyword evidence="4" id="KW-1185">Reference proteome</keyword>
<evidence type="ECO:0000313" key="4">
    <source>
        <dbReference type="Proteomes" id="UP000544222"/>
    </source>
</evidence>